<proteinExistence type="predicted"/>
<dbReference type="Gene3D" id="3.10.10.10">
    <property type="entry name" value="HIV Type 1 Reverse Transcriptase, subunit A, domain 1"/>
    <property type="match status" value="1"/>
</dbReference>
<dbReference type="GO" id="GO:0016779">
    <property type="term" value="F:nucleotidyltransferase activity"/>
    <property type="evidence" value="ECO:0007669"/>
    <property type="project" value="UniProtKB-KW"/>
</dbReference>
<organism evidence="7 8">
    <name type="scientific">Rubroshorea leprosula</name>
    <dbReference type="NCBI Taxonomy" id="152421"/>
    <lineage>
        <taxon>Eukaryota</taxon>
        <taxon>Viridiplantae</taxon>
        <taxon>Streptophyta</taxon>
        <taxon>Embryophyta</taxon>
        <taxon>Tracheophyta</taxon>
        <taxon>Spermatophyta</taxon>
        <taxon>Magnoliopsida</taxon>
        <taxon>eudicotyledons</taxon>
        <taxon>Gunneridae</taxon>
        <taxon>Pentapetalae</taxon>
        <taxon>rosids</taxon>
        <taxon>malvids</taxon>
        <taxon>Malvales</taxon>
        <taxon>Dipterocarpaceae</taxon>
        <taxon>Rubroshorea</taxon>
    </lineage>
</organism>
<name>A0AAV5M193_9ROSI</name>
<dbReference type="Gene3D" id="1.10.340.70">
    <property type="match status" value="1"/>
</dbReference>
<dbReference type="InterPro" id="IPR012337">
    <property type="entry name" value="RNaseH-like_sf"/>
</dbReference>
<keyword evidence="4" id="KW-0378">Hydrolase</keyword>
<keyword evidence="8" id="KW-1185">Reference proteome</keyword>
<evidence type="ECO:0000256" key="1">
    <source>
        <dbReference type="ARBA" id="ARBA00022679"/>
    </source>
</evidence>
<keyword evidence="5" id="KW-0511">Multifunctional enzyme</keyword>
<evidence type="ECO:0000256" key="3">
    <source>
        <dbReference type="ARBA" id="ARBA00022722"/>
    </source>
</evidence>
<dbReference type="GO" id="GO:0004519">
    <property type="term" value="F:endonuclease activity"/>
    <property type="evidence" value="ECO:0007669"/>
    <property type="project" value="UniProtKB-KW"/>
</dbReference>
<dbReference type="SUPFAM" id="SSF53098">
    <property type="entry name" value="Ribonuclease H-like"/>
    <property type="match status" value="1"/>
</dbReference>
<reference evidence="7 8" key="1">
    <citation type="journal article" date="2021" name="Commun. Biol.">
        <title>The genome of Shorea leprosula (Dipterocarpaceae) highlights the ecological relevance of drought in aseasonal tropical rainforests.</title>
        <authorList>
            <person name="Ng K.K.S."/>
            <person name="Kobayashi M.J."/>
            <person name="Fawcett J.A."/>
            <person name="Hatakeyama M."/>
            <person name="Paape T."/>
            <person name="Ng C.H."/>
            <person name="Ang C.C."/>
            <person name="Tnah L.H."/>
            <person name="Lee C.T."/>
            <person name="Nishiyama T."/>
            <person name="Sese J."/>
            <person name="O'Brien M.J."/>
            <person name="Copetti D."/>
            <person name="Mohd Noor M.I."/>
            <person name="Ong R.C."/>
            <person name="Putra M."/>
            <person name="Sireger I.Z."/>
            <person name="Indrioko S."/>
            <person name="Kosugi Y."/>
            <person name="Izuno A."/>
            <person name="Isagi Y."/>
            <person name="Lee S.L."/>
            <person name="Shimizu K.K."/>
        </authorList>
    </citation>
    <scope>NUCLEOTIDE SEQUENCE [LARGE SCALE GENOMIC DNA]</scope>
    <source>
        <tissue evidence="7">Leaf</tissue>
    </source>
</reference>
<dbReference type="FunFam" id="3.30.70.270:FF:000003">
    <property type="entry name" value="Transposon Ty3-G Gag-Pol polyprotein"/>
    <property type="match status" value="1"/>
</dbReference>
<dbReference type="Gene3D" id="3.30.70.270">
    <property type="match status" value="2"/>
</dbReference>
<protein>
    <recommendedName>
        <fullName evidence="6">Integrase catalytic domain-containing protein</fullName>
    </recommendedName>
</protein>
<dbReference type="InterPro" id="IPR000477">
    <property type="entry name" value="RT_dom"/>
</dbReference>
<dbReference type="PANTHER" id="PTHR37984:SF5">
    <property type="entry name" value="PROTEIN NYNRIN-LIKE"/>
    <property type="match status" value="1"/>
</dbReference>
<dbReference type="InterPro" id="IPR001584">
    <property type="entry name" value="Integrase_cat-core"/>
</dbReference>
<dbReference type="PROSITE" id="PS50994">
    <property type="entry name" value="INTEGRASE"/>
    <property type="match status" value="1"/>
</dbReference>
<dbReference type="InterPro" id="IPR041588">
    <property type="entry name" value="Integrase_H2C2"/>
</dbReference>
<dbReference type="EMBL" id="BPVZ01000164">
    <property type="protein sequence ID" value="GKV43064.1"/>
    <property type="molecule type" value="Genomic_DNA"/>
</dbReference>
<evidence type="ECO:0000256" key="4">
    <source>
        <dbReference type="ARBA" id="ARBA00022759"/>
    </source>
</evidence>
<keyword evidence="1" id="KW-0808">Transferase</keyword>
<evidence type="ECO:0000256" key="5">
    <source>
        <dbReference type="ARBA" id="ARBA00023268"/>
    </source>
</evidence>
<dbReference type="InterPro" id="IPR041577">
    <property type="entry name" value="RT_RNaseH_2"/>
</dbReference>
<gene>
    <name evidence="7" type="ORF">SLEP1_g50404</name>
</gene>
<dbReference type="Proteomes" id="UP001054252">
    <property type="component" value="Unassembled WGS sequence"/>
</dbReference>
<dbReference type="Gene3D" id="3.30.420.10">
    <property type="entry name" value="Ribonuclease H-like superfamily/Ribonuclease H"/>
    <property type="match status" value="1"/>
</dbReference>
<accession>A0AAV5M193</accession>
<keyword evidence="2" id="KW-0548">Nucleotidyltransferase</keyword>
<dbReference type="InterPro" id="IPR036397">
    <property type="entry name" value="RNaseH_sf"/>
</dbReference>
<dbReference type="PANTHER" id="PTHR37984">
    <property type="entry name" value="PROTEIN CBG26694"/>
    <property type="match status" value="1"/>
</dbReference>
<sequence>MGVDADPFPTMSVGVNATNLRSIARDRTQTYYRRRLAADDLRWVIEEARARRNQAKFDVSDKAEKSSDVICFGEFSVNLSCLVITLPLVFQAREQSESEVCHQTDLTEEEEVIEIPAKEDGAVDSTDKIIFEKPEEMMARHIRPLYIHAHLDGMPINRVLVDNEATVNVLPTCILHKIGKSLGDLMETEVTISDFTGGVNRSRGILPVELTVGNRTLMCAFFVVNAIATYNALFGRDWIHSSWCVPSTLHQKLIFWNGGRTEVVTPDDKSFVANTNAVEARYYDEDIGTIHFFGMDRYGRPSGITASTKSAMDRETVKEVSEVVYEGEEEDLKDQITLKELDLALAKLDDLKVEVQDPLEEDYFAWDYSEMPGLDRNLVEHRLPIRPDFKPFKQPPRRMSTEVTLKVKEEIGRLLKVGFIRTSRYVEWLSNVVPVVKKNGKLRICVDFRNLNLATPKDEYPMPIADLLVDGAARHRILSFMDGHIMPFGLKNAGATYQRAMNAIFHDMIGRFMEIYIDDVVVKSNEDEEHLERLKLAFERMRKHGLKMNPLKCAFGISIGNFLGYLVHERGLEVDQNKARAVIEVQLPRSEKELQRFLGQVNFLRHFISNLAGKTRVFSPLLKLKSEADFKWERHHQTAFEEIKHYLSKLPVLVPPLRGKPLILYIFAADESVGCLLAQENSKKQEQAVYCLSRSLSQTEVKYSLVEKLCLALFFAAIKLRHYLLYSEVYVISKTDVIKYMLSRPLLRGRIGKWVLALSEFNLKYMPQKAVKGQALADFLADHSCLEVEADEKKDVTQTDWRYLIMEYLKNPNLKASRRTKMQALNYVLLEGVLYRRGHDELLLHCLGPDEYCQIMLDVHNGICGAHQAGIKMRWLICRHGFFWPSILKDCISYAKGCKACQIHGPLQKVPVSELHPIVKPWPFRGWAIDLIGKVYPPLTRGHSFIIVATDYFTKWVEAKPMKKVDQTDIIKFLKEEIIHKFGLLEIVTSDQGIIFVGAQVEAFANEMGFWLLTSTPHYAQANGQAEASNIIVINLLEKMVDDNPRCWHELLSDTIWAYRTSQRSSTKVTLFSLTYGHDAVLPMELSARSLRIAIQHGLTSGEYNEAMILELKDLEGMRLTALDRLQTQKLKVARAYNKWVKSRSLAVGDLVWKVILPPGKKDPKFGKWSPNWEGPFRIHEVLRGGAYWLESLNGELHPQKINGIYLKPYYLMIWEARGLDTIDST</sequence>
<evidence type="ECO:0000256" key="2">
    <source>
        <dbReference type="ARBA" id="ARBA00022695"/>
    </source>
</evidence>
<keyword evidence="4" id="KW-0255">Endonuclease</keyword>
<dbReference type="InterPro" id="IPR050951">
    <property type="entry name" value="Retrovirus_Pol_polyprotein"/>
</dbReference>
<evidence type="ECO:0000259" key="6">
    <source>
        <dbReference type="PROSITE" id="PS50994"/>
    </source>
</evidence>
<dbReference type="GO" id="GO:0003676">
    <property type="term" value="F:nucleic acid binding"/>
    <property type="evidence" value="ECO:0007669"/>
    <property type="project" value="InterPro"/>
</dbReference>
<dbReference type="Pfam" id="PF17921">
    <property type="entry name" value="Integrase_H2C2"/>
    <property type="match status" value="1"/>
</dbReference>
<dbReference type="InterPro" id="IPR021109">
    <property type="entry name" value="Peptidase_aspartic_dom_sf"/>
</dbReference>
<dbReference type="InterPro" id="IPR043502">
    <property type="entry name" value="DNA/RNA_pol_sf"/>
</dbReference>
<comment type="caution">
    <text evidence="7">The sequence shown here is derived from an EMBL/GenBank/DDBJ whole genome shotgun (WGS) entry which is preliminary data.</text>
</comment>
<evidence type="ECO:0000313" key="7">
    <source>
        <dbReference type="EMBL" id="GKV43064.1"/>
    </source>
</evidence>
<dbReference type="AlphaFoldDB" id="A0AAV5M193"/>
<dbReference type="Pfam" id="PF17919">
    <property type="entry name" value="RT_RNaseH_2"/>
    <property type="match status" value="1"/>
</dbReference>
<dbReference type="SUPFAM" id="SSF56672">
    <property type="entry name" value="DNA/RNA polymerases"/>
    <property type="match status" value="1"/>
</dbReference>
<dbReference type="CDD" id="cd00303">
    <property type="entry name" value="retropepsin_like"/>
    <property type="match status" value="1"/>
</dbReference>
<feature type="domain" description="Integrase catalytic" evidence="6">
    <location>
        <begin position="919"/>
        <end position="1091"/>
    </location>
</feature>
<dbReference type="GO" id="GO:0015074">
    <property type="term" value="P:DNA integration"/>
    <property type="evidence" value="ECO:0007669"/>
    <property type="project" value="InterPro"/>
</dbReference>
<dbReference type="Gene3D" id="2.40.70.10">
    <property type="entry name" value="Acid Proteases"/>
    <property type="match status" value="1"/>
</dbReference>
<dbReference type="Pfam" id="PF00078">
    <property type="entry name" value="RVT_1"/>
    <property type="match status" value="1"/>
</dbReference>
<evidence type="ECO:0000313" key="8">
    <source>
        <dbReference type="Proteomes" id="UP001054252"/>
    </source>
</evidence>
<keyword evidence="3" id="KW-0540">Nuclease</keyword>
<dbReference type="InterPro" id="IPR043128">
    <property type="entry name" value="Rev_trsase/Diguanyl_cyclase"/>
</dbReference>
<dbReference type="CDD" id="cd01647">
    <property type="entry name" value="RT_LTR"/>
    <property type="match status" value="1"/>
</dbReference>